<evidence type="ECO:0000313" key="2">
    <source>
        <dbReference type="EMBL" id="MPC89122.1"/>
    </source>
</evidence>
<sequence>MDAGALTETDGGAGWAYGRGSAAWMTRKSECHGKKKQTENAKKVHGGPGRGSITRTGSIKKTERLCYNAEAPPILSTRLRARLFRTSDANSYTPDTYY</sequence>
<accession>A0A5B7IYX1</accession>
<evidence type="ECO:0000313" key="3">
    <source>
        <dbReference type="Proteomes" id="UP000324222"/>
    </source>
</evidence>
<comment type="caution">
    <text evidence="2">The sequence shown here is derived from an EMBL/GenBank/DDBJ whole genome shotgun (WGS) entry which is preliminary data.</text>
</comment>
<protein>
    <submittedName>
        <fullName evidence="2">Uncharacterized protein</fullName>
    </submittedName>
</protein>
<feature type="compositionally biased region" description="Basic and acidic residues" evidence="1">
    <location>
        <begin position="28"/>
        <end position="42"/>
    </location>
</feature>
<name>A0A5B7IYX1_PORTR</name>
<reference evidence="2 3" key="1">
    <citation type="submission" date="2019-05" db="EMBL/GenBank/DDBJ databases">
        <title>Another draft genome of Portunus trituberculatus and its Hox gene families provides insights of decapod evolution.</title>
        <authorList>
            <person name="Jeong J.-H."/>
            <person name="Song I."/>
            <person name="Kim S."/>
            <person name="Choi T."/>
            <person name="Kim D."/>
            <person name="Ryu S."/>
            <person name="Kim W."/>
        </authorList>
    </citation>
    <scope>NUCLEOTIDE SEQUENCE [LARGE SCALE GENOMIC DNA]</scope>
    <source>
        <tissue evidence="2">Muscle</tissue>
    </source>
</reference>
<dbReference type="AlphaFoldDB" id="A0A5B7IYX1"/>
<keyword evidence="3" id="KW-1185">Reference proteome</keyword>
<gene>
    <name evidence="2" type="ORF">E2C01_084054</name>
</gene>
<evidence type="ECO:0000256" key="1">
    <source>
        <dbReference type="SAM" id="MobiDB-lite"/>
    </source>
</evidence>
<feature type="region of interest" description="Disordered" evidence="1">
    <location>
        <begin position="28"/>
        <end position="55"/>
    </location>
</feature>
<dbReference type="EMBL" id="VSRR010079977">
    <property type="protein sequence ID" value="MPC89122.1"/>
    <property type="molecule type" value="Genomic_DNA"/>
</dbReference>
<dbReference type="Proteomes" id="UP000324222">
    <property type="component" value="Unassembled WGS sequence"/>
</dbReference>
<proteinExistence type="predicted"/>
<organism evidence="2 3">
    <name type="scientific">Portunus trituberculatus</name>
    <name type="common">Swimming crab</name>
    <name type="synonym">Neptunus trituberculatus</name>
    <dbReference type="NCBI Taxonomy" id="210409"/>
    <lineage>
        <taxon>Eukaryota</taxon>
        <taxon>Metazoa</taxon>
        <taxon>Ecdysozoa</taxon>
        <taxon>Arthropoda</taxon>
        <taxon>Crustacea</taxon>
        <taxon>Multicrustacea</taxon>
        <taxon>Malacostraca</taxon>
        <taxon>Eumalacostraca</taxon>
        <taxon>Eucarida</taxon>
        <taxon>Decapoda</taxon>
        <taxon>Pleocyemata</taxon>
        <taxon>Brachyura</taxon>
        <taxon>Eubrachyura</taxon>
        <taxon>Portunoidea</taxon>
        <taxon>Portunidae</taxon>
        <taxon>Portuninae</taxon>
        <taxon>Portunus</taxon>
    </lineage>
</organism>